<gene>
    <name evidence="1" type="ORF">IHE45_12G035500</name>
</gene>
<accession>A0ACB7V162</accession>
<name>A0ACB7V162_DIOAL</name>
<protein>
    <submittedName>
        <fullName evidence="1">SHI protein family protein</fullName>
    </submittedName>
</protein>
<keyword evidence="2" id="KW-1185">Reference proteome</keyword>
<dbReference type="Proteomes" id="UP000827976">
    <property type="component" value="Chromosome 12"/>
</dbReference>
<evidence type="ECO:0000313" key="2">
    <source>
        <dbReference type="Proteomes" id="UP000827976"/>
    </source>
</evidence>
<proteinExistence type="predicted"/>
<dbReference type="EMBL" id="CM037022">
    <property type="protein sequence ID" value="KAH7667062.1"/>
    <property type="molecule type" value="Genomic_DNA"/>
</dbReference>
<evidence type="ECO:0000313" key="1">
    <source>
        <dbReference type="EMBL" id="KAH7667062.1"/>
    </source>
</evidence>
<organism evidence="1 2">
    <name type="scientific">Dioscorea alata</name>
    <name type="common">Purple yam</name>
    <dbReference type="NCBI Taxonomy" id="55571"/>
    <lineage>
        <taxon>Eukaryota</taxon>
        <taxon>Viridiplantae</taxon>
        <taxon>Streptophyta</taxon>
        <taxon>Embryophyta</taxon>
        <taxon>Tracheophyta</taxon>
        <taxon>Spermatophyta</taxon>
        <taxon>Magnoliopsida</taxon>
        <taxon>Liliopsida</taxon>
        <taxon>Dioscoreales</taxon>
        <taxon>Dioscoreaceae</taxon>
        <taxon>Dioscorea</taxon>
    </lineage>
</organism>
<sequence length="320" mass="33780">MLVVAPAASFHHHHHHHESLLPSSDHPIIPLLTAAPCVGDDDGRAKHSGIQFWQPQTHPPPPQNPNPNPTIPYLKKPVPMLDAPGGILSSVAAGGATCQDCGNQAKKDCNHHRCRTCCKSRGFECSTHVKSTWVPAARRRERQIAATAAAAGSSGSTSTSKKPRLISSQTTTTSHTSTSNNTPPRSFDTSSSHQDAGFREGLPGHVRAPAVFKCVRVTSIDDGEDEYAYQAMVRIGGHVFKGFLYDQGLDDQTRNEDINNNNSTSNNNNNNNNSNNTGAIPNISDLHLGGGPSDVFAGGGSSGGGGLLGGTTTTYGNPIN</sequence>
<comment type="caution">
    <text evidence="1">The sequence shown here is derived from an EMBL/GenBank/DDBJ whole genome shotgun (WGS) entry which is preliminary data.</text>
</comment>
<reference evidence="2" key="1">
    <citation type="journal article" date="2022" name="Nat. Commun.">
        <title>Chromosome evolution and the genetic basis of agronomically important traits in greater yam.</title>
        <authorList>
            <person name="Bredeson J.V."/>
            <person name="Lyons J.B."/>
            <person name="Oniyinde I.O."/>
            <person name="Okereke N.R."/>
            <person name="Kolade O."/>
            <person name="Nnabue I."/>
            <person name="Nwadili C.O."/>
            <person name="Hribova E."/>
            <person name="Parker M."/>
            <person name="Nwogha J."/>
            <person name="Shu S."/>
            <person name="Carlson J."/>
            <person name="Kariba R."/>
            <person name="Muthemba S."/>
            <person name="Knop K."/>
            <person name="Barton G.J."/>
            <person name="Sherwood A.V."/>
            <person name="Lopez-Montes A."/>
            <person name="Asiedu R."/>
            <person name="Jamnadass R."/>
            <person name="Muchugi A."/>
            <person name="Goodstein D."/>
            <person name="Egesi C.N."/>
            <person name="Featherston J."/>
            <person name="Asfaw A."/>
            <person name="Simpson G.G."/>
            <person name="Dolezel J."/>
            <person name="Hendre P.S."/>
            <person name="Van Deynze A."/>
            <person name="Kumar P.L."/>
            <person name="Obidiegwu J.E."/>
            <person name="Bhattacharjee R."/>
            <person name="Rokhsar D.S."/>
        </authorList>
    </citation>
    <scope>NUCLEOTIDE SEQUENCE [LARGE SCALE GENOMIC DNA]</scope>
    <source>
        <strain evidence="2">cv. TDa95/00328</strain>
    </source>
</reference>